<dbReference type="CDD" id="cd01650">
    <property type="entry name" value="RT_nLTR_like"/>
    <property type="match status" value="1"/>
</dbReference>
<dbReference type="GO" id="GO:0008168">
    <property type="term" value="F:methyltransferase activity"/>
    <property type="evidence" value="ECO:0007669"/>
    <property type="project" value="InterPro"/>
</dbReference>
<dbReference type="InterPro" id="IPR043502">
    <property type="entry name" value="DNA/RNA_pol_sf"/>
</dbReference>
<name>A0A3Q3JQD9_MONAL</name>
<dbReference type="AlphaFoldDB" id="A0A3Q3JQD9"/>
<dbReference type="PANTHER" id="PTHR33332">
    <property type="entry name" value="REVERSE TRANSCRIPTASE DOMAIN-CONTAINING PROTEIN"/>
    <property type="match status" value="1"/>
</dbReference>
<dbReference type="Proteomes" id="UP000261600">
    <property type="component" value="Unplaced"/>
</dbReference>
<evidence type="ECO:0000259" key="1">
    <source>
        <dbReference type="PROSITE" id="PS50878"/>
    </source>
</evidence>
<evidence type="ECO:0000313" key="2">
    <source>
        <dbReference type="Ensembl" id="ENSMALP00000018900.1"/>
    </source>
</evidence>
<proteinExistence type="predicted"/>
<dbReference type="InterPro" id="IPR000477">
    <property type="entry name" value="RT_dom"/>
</dbReference>
<dbReference type="STRING" id="43700.ENSMALP00000018900"/>
<reference evidence="2" key="2">
    <citation type="submission" date="2025-09" db="UniProtKB">
        <authorList>
            <consortium name="Ensembl"/>
        </authorList>
    </citation>
    <scope>IDENTIFICATION</scope>
</reference>
<dbReference type="Pfam" id="PF00078">
    <property type="entry name" value="RVT_1"/>
    <property type="match status" value="1"/>
</dbReference>
<evidence type="ECO:0000313" key="3">
    <source>
        <dbReference type="Proteomes" id="UP000261600"/>
    </source>
</evidence>
<accession>A0A3Q3JQD9</accession>
<dbReference type="Ensembl" id="ENSMALT00000019273.1">
    <property type="protein sequence ID" value="ENSMALP00000018900.1"/>
    <property type="gene ID" value="ENSMALG00000013196.1"/>
</dbReference>
<organism evidence="2 3">
    <name type="scientific">Monopterus albus</name>
    <name type="common">Swamp eel</name>
    <dbReference type="NCBI Taxonomy" id="43700"/>
    <lineage>
        <taxon>Eukaryota</taxon>
        <taxon>Metazoa</taxon>
        <taxon>Chordata</taxon>
        <taxon>Craniata</taxon>
        <taxon>Vertebrata</taxon>
        <taxon>Euteleostomi</taxon>
        <taxon>Actinopterygii</taxon>
        <taxon>Neopterygii</taxon>
        <taxon>Teleostei</taxon>
        <taxon>Neoteleostei</taxon>
        <taxon>Acanthomorphata</taxon>
        <taxon>Anabantaria</taxon>
        <taxon>Synbranchiformes</taxon>
        <taxon>Synbranchidae</taxon>
        <taxon>Monopterus</taxon>
    </lineage>
</organism>
<dbReference type="GO" id="GO:0016706">
    <property type="term" value="F:2-oxoglutarate-dependent dioxygenase activity"/>
    <property type="evidence" value="ECO:0007669"/>
    <property type="project" value="InterPro"/>
</dbReference>
<feature type="domain" description="Reverse transcriptase" evidence="1">
    <location>
        <begin position="1"/>
        <end position="226"/>
    </location>
</feature>
<reference evidence="2" key="1">
    <citation type="submission" date="2025-08" db="UniProtKB">
        <authorList>
            <consortium name="Ensembl"/>
        </authorList>
    </citation>
    <scope>IDENTIFICATION</scope>
</reference>
<dbReference type="InterPro" id="IPR015095">
    <property type="entry name" value="AlkB_hom8_N"/>
</dbReference>
<dbReference type="Pfam" id="PF09004">
    <property type="entry name" value="ALKBH8_N"/>
    <property type="match status" value="1"/>
</dbReference>
<sequence length="373" mass="42636">MKCFEKLVRKHILSCLPPTLDTHQFAYRANRSTEDALAIALHTALTHLEQQGSYARLLFVDFSSAFNSMLPHRLVAKLVDLGLPHSTCLWVKDFLSDRTQKVRVGPHTSSALNLNTGSPQGCVLSPLLYILYTHDCNPTHSSNTIIKFADDTTVIGLISEGDESAYQDEVQQLFKWCKDNNLALNTTKTKELIIDFRKNKTAIQPLLINGDYVERVTVFRCLGVYIKEDITWTANTKELVKKAQQRLYFLRVLRKHQFSQKLLVSFYRCSIESILTYCICVWFASCTVAERKALQRIITTAQEITGCSLPSLEELYKSRCLKKAQKIWEDSSHPGHHLMEMLPSGRRFRCLKARTNRLKNSFYPKAIIALNNS</sequence>
<dbReference type="SUPFAM" id="SSF56672">
    <property type="entry name" value="DNA/RNA polymerases"/>
    <property type="match status" value="1"/>
</dbReference>
<keyword evidence="3" id="KW-1185">Reference proteome</keyword>
<protein>
    <recommendedName>
        <fullName evidence="1">Reverse transcriptase domain-containing protein</fullName>
    </recommendedName>
</protein>
<dbReference type="PROSITE" id="PS50878">
    <property type="entry name" value="RT_POL"/>
    <property type="match status" value="1"/>
</dbReference>